<dbReference type="Proteomes" id="UP001501671">
    <property type="component" value="Unassembled WGS sequence"/>
</dbReference>
<evidence type="ECO:0008006" key="4">
    <source>
        <dbReference type="Google" id="ProtNLM"/>
    </source>
</evidence>
<name>A0ABP8H0R3_9BURK</name>
<feature type="region of interest" description="Disordered" evidence="1">
    <location>
        <begin position="100"/>
        <end position="124"/>
    </location>
</feature>
<proteinExistence type="predicted"/>
<organism evidence="2 3">
    <name type="scientific">Pigmentiphaga soli</name>
    <dbReference type="NCBI Taxonomy" id="1007095"/>
    <lineage>
        <taxon>Bacteria</taxon>
        <taxon>Pseudomonadati</taxon>
        <taxon>Pseudomonadota</taxon>
        <taxon>Betaproteobacteria</taxon>
        <taxon>Burkholderiales</taxon>
        <taxon>Alcaligenaceae</taxon>
        <taxon>Pigmentiphaga</taxon>
    </lineage>
</organism>
<comment type="caution">
    <text evidence="2">The sequence shown here is derived from an EMBL/GenBank/DDBJ whole genome shotgun (WGS) entry which is preliminary data.</text>
</comment>
<evidence type="ECO:0000313" key="3">
    <source>
        <dbReference type="Proteomes" id="UP001501671"/>
    </source>
</evidence>
<dbReference type="EMBL" id="BAABFO010000009">
    <property type="protein sequence ID" value="GAA4332673.1"/>
    <property type="molecule type" value="Genomic_DNA"/>
</dbReference>
<evidence type="ECO:0000256" key="1">
    <source>
        <dbReference type="SAM" id="MobiDB-lite"/>
    </source>
</evidence>
<keyword evidence="3" id="KW-1185">Reference proteome</keyword>
<evidence type="ECO:0000313" key="2">
    <source>
        <dbReference type="EMBL" id="GAA4332673.1"/>
    </source>
</evidence>
<protein>
    <recommendedName>
        <fullName evidence="4">Secreted protein</fullName>
    </recommendedName>
</protein>
<gene>
    <name evidence="2" type="ORF">GCM10023144_22990</name>
</gene>
<accession>A0ABP8H0R3</accession>
<reference evidence="3" key="1">
    <citation type="journal article" date="2019" name="Int. J. Syst. Evol. Microbiol.">
        <title>The Global Catalogue of Microorganisms (GCM) 10K type strain sequencing project: providing services to taxonomists for standard genome sequencing and annotation.</title>
        <authorList>
            <consortium name="The Broad Institute Genomics Platform"/>
            <consortium name="The Broad Institute Genome Sequencing Center for Infectious Disease"/>
            <person name="Wu L."/>
            <person name="Ma J."/>
        </authorList>
    </citation>
    <scope>NUCLEOTIDE SEQUENCE [LARGE SCALE GENOMIC DNA]</scope>
    <source>
        <strain evidence="3">JCM 17666</strain>
    </source>
</reference>
<sequence length="124" mass="13071">MAVAFRLVQVRVGMTWLLISARPTFTPDRSRPSASSVPPLMPAKACAPDAPIVSKSTSTVESSANVTVSLLFWIANPPLTWKNPNASMVRVPLACSSEPLAPSMSSATLDDGPAVTDRPVLPAE</sequence>